<dbReference type="InterPro" id="IPR039425">
    <property type="entry name" value="RNA_pol_sigma-70-like"/>
</dbReference>
<dbReference type="CDD" id="cd06171">
    <property type="entry name" value="Sigma70_r4"/>
    <property type="match status" value="1"/>
</dbReference>
<dbReference type="InterPro" id="IPR013249">
    <property type="entry name" value="RNA_pol_sigma70_r4_t2"/>
</dbReference>
<organism evidence="8">
    <name type="scientific">Rheinheimera sp. BAL341</name>
    <dbReference type="NCBI Taxonomy" id="1708203"/>
    <lineage>
        <taxon>Bacteria</taxon>
        <taxon>Pseudomonadati</taxon>
        <taxon>Pseudomonadota</taxon>
        <taxon>Gammaproteobacteria</taxon>
        <taxon>Chromatiales</taxon>
        <taxon>Chromatiaceae</taxon>
        <taxon>Rheinheimera</taxon>
    </lineage>
</organism>
<evidence type="ECO:0000256" key="3">
    <source>
        <dbReference type="ARBA" id="ARBA00023082"/>
    </source>
</evidence>
<evidence type="ECO:0000259" key="6">
    <source>
        <dbReference type="Pfam" id="PF04542"/>
    </source>
</evidence>
<keyword evidence="2" id="KW-0805">Transcription regulation</keyword>
<dbReference type="GO" id="GO:0003677">
    <property type="term" value="F:DNA binding"/>
    <property type="evidence" value="ECO:0007669"/>
    <property type="project" value="UniProtKB-KW"/>
</dbReference>
<dbReference type="GO" id="GO:0006352">
    <property type="term" value="P:DNA-templated transcription initiation"/>
    <property type="evidence" value="ECO:0007669"/>
    <property type="project" value="InterPro"/>
</dbReference>
<dbReference type="PANTHER" id="PTHR43133">
    <property type="entry name" value="RNA POLYMERASE ECF-TYPE SIGMA FACTO"/>
    <property type="match status" value="1"/>
</dbReference>
<feature type="domain" description="RNA polymerase sigma-70 region 2" evidence="6">
    <location>
        <begin position="37"/>
        <end position="103"/>
    </location>
</feature>
<evidence type="ECO:0000313" key="8">
    <source>
        <dbReference type="EMBL" id="VHO06572.1"/>
    </source>
</evidence>
<dbReference type="AlphaFoldDB" id="A0A486XV95"/>
<gene>
    <name evidence="8" type="ORF">BAL341_3586</name>
</gene>
<comment type="similarity">
    <text evidence="1">Belongs to the sigma-70 factor family. ECF subfamily.</text>
</comment>
<dbReference type="SUPFAM" id="SSF88659">
    <property type="entry name" value="Sigma3 and sigma4 domains of RNA polymerase sigma factors"/>
    <property type="match status" value="1"/>
</dbReference>
<dbReference type="InterPro" id="IPR007627">
    <property type="entry name" value="RNA_pol_sigma70_r2"/>
</dbReference>
<keyword evidence="4" id="KW-0238">DNA-binding</keyword>
<dbReference type="GO" id="GO:0016987">
    <property type="term" value="F:sigma factor activity"/>
    <property type="evidence" value="ECO:0007669"/>
    <property type="project" value="UniProtKB-KW"/>
</dbReference>
<dbReference type="EMBL" id="CAAJGR010000034">
    <property type="protein sequence ID" value="VHO06572.1"/>
    <property type="molecule type" value="Genomic_DNA"/>
</dbReference>
<dbReference type="Gene3D" id="1.10.1740.10">
    <property type="match status" value="1"/>
</dbReference>
<evidence type="ECO:0000256" key="5">
    <source>
        <dbReference type="ARBA" id="ARBA00023163"/>
    </source>
</evidence>
<proteinExistence type="inferred from homology"/>
<feature type="domain" description="RNA polymerase sigma factor 70 region 4 type 2" evidence="7">
    <location>
        <begin position="132"/>
        <end position="182"/>
    </location>
</feature>
<sequence>MMALSFLLNPFGIKEYTSEQLYSLYRDSAKPEYLQQLISQHGDALYYFLLRQSDPALADDISQQCWLKLIVKPAGFAGQSSFKTWLFSMARNCLIDELRRQQRWQSDDDDAQASCFNTCPLNAVQQQQQQQQFVLQLNRLPFLQREALMLQLEGFSLMQIAKITGEGEETIKSRLRYARQQLQHLSGASHD</sequence>
<evidence type="ECO:0000256" key="2">
    <source>
        <dbReference type="ARBA" id="ARBA00023015"/>
    </source>
</evidence>
<evidence type="ECO:0000256" key="1">
    <source>
        <dbReference type="ARBA" id="ARBA00010641"/>
    </source>
</evidence>
<dbReference type="Pfam" id="PF04542">
    <property type="entry name" value="Sigma70_r2"/>
    <property type="match status" value="1"/>
</dbReference>
<accession>A0A486XV95</accession>
<keyword evidence="3" id="KW-0731">Sigma factor</keyword>
<dbReference type="InterPro" id="IPR036388">
    <property type="entry name" value="WH-like_DNA-bd_sf"/>
</dbReference>
<dbReference type="NCBIfam" id="TIGR02937">
    <property type="entry name" value="sigma70-ECF"/>
    <property type="match status" value="1"/>
</dbReference>
<dbReference type="InterPro" id="IPR013324">
    <property type="entry name" value="RNA_pol_sigma_r3/r4-like"/>
</dbReference>
<reference evidence="8" key="1">
    <citation type="submission" date="2019-04" db="EMBL/GenBank/DDBJ databases">
        <authorList>
            <person name="Brambilla D."/>
        </authorList>
    </citation>
    <scope>NUCLEOTIDE SEQUENCE</scope>
    <source>
        <strain evidence="8">BAL1</strain>
    </source>
</reference>
<dbReference type="Gene3D" id="1.10.10.10">
    <property type="entry name" value="Winged helix-like DNA-binding domain superfamily/Winged helix DNA-binding domain"/>
    <property type="match status" value="1"/>
</dbReference>
<protein>
    <submittedName>
        <fullName evidence="8">RNA polymerase sigma-70 factor</fullName>
    </submittedName>
</protein>
<dbReference type="Pfam" id="PF08281">
    <property type="entry name" value="Sigma70_r4_2"/>
    <property type="match status" value="1"/>
</dbReference>
<keyword evidence="5" id="KW-0804">Transcription</keyword>
<dbReference type="SUPFAM" id="SSF88946">
    <property type="entry name" value="Sigma2 domain of RNA polymerase sigma factors"/>
    <property type="match status" value="1"/>
</dbReference>
<evidence type="ECO:0000259" key="7">
    <source>
        <dbReference type="Pfam" id="PF08281"/>
    </source>
</evidence>
<evidence type="ECO:0000256" key="4">
    <source>
        <dbReference type="ARBA" id="ARBA00023125"/>
    </source>
</evidence>
<dbReference type="InterPro" id="IPR014284">
    <property type="entry name" value="RNA_pol_sigma-70_dom"/>
</dbReference>
<dbReference type="InterPro" id="IPR013325">
    <property type="entry name" value="RNA_pol_sigma_r2"/>
</dbReference>
<dbReference type="PANTHER" id="PTHR43133:SF8">
    <property type="entry name" value="RNA POLYMERASE SIGMA FACTOR HI_1459-RELATED"/>
    <property type="match status" value="1"/>
</dbReference>
<name>A0A486XV95_9GAMM</name>